<dbReference type="EMBL" id="JAAIUW010000013">
    <property type="protein sequence ID" value="KAF7805293.1"/>
    <property type="molecule type" value="Genomic_DNA"/>
</dbReference>
<organism evidence="1 2">
    <name type="scientific">Senna tora</name>
    <dbReference type="NCBI Taxonomy" id="362788"/>
    <lineage>
        <taxon>Eukaryota</taxon>
        <taxon>Viridiplantae</taxon>
        <taxon>Streptophyta</taxon>
        <taxon>Embryophyta</taxon>
        <taxon>Tracheophyta</taxon>
        <taxon>Spermatophyta</taxon>
        <taxon>Magnoliopsida</taxon>
        <taxon>eudicotyledons</taxon>
        <taxon>Gunneridae</taxon>
        <taxon>Pentapetalae</taxon>
        <taxon>rosids</taxon>
        <taxon>fabids</taxon>
        <taxon>Fabales</taxon>
        <taxon>Fabaceae</taxon>
        <taxon>Caesalpinioideae</taxon>
        <taxon>Cassia clade</taxon>
        <taxon>Senna</taxon>
    </lineage>
</organism>
<sequence length="191" mass="20549">MLSQTLKESASYHLKRIILILLEHGQVGTKYIHVPLTLQLRDFCTLNFYDQALPTTQMVKFPAHRNGVGIGGRGVGFEVKGGVGARDGCVDKDGVRIGGRGVGFEVKGGVGARGECVDKDGVGIGGHGVGFEVKGGVGAREQTMEKKRLAKMELTFVNGRKLTCINGRKLRKLNRASNGEEEAFDPHGTEN</sequence>
<comment type="caution">
    <text evidence="1">The sequence shown here is derived from an EMBL/GenBank/DDBJ whole genome shotgun (WGS) entry which is preliminary data.</text>
</comment>
<dbReference type="Proteomes" id="UP000634136">
    <property type="component" value="Unassembled WGS sequence"/>
</dbReference>
<proteinExistence type="predicted"/>
<name>A0A834W125_9FABA</name>
<evidence type="ECO:0000313" key="1">
    <source>
        <dbReference type="EMBL" id="KAF7805293.1"/>
    </source>
</evidence>
<gene>
    <name evidence="1" type="ORF">G2W53_044404</name>
</gene>
<evidence type="ECO:0000313" key="2">
    <source>
        <dbReference type="Proteomes" id="UP000634136"/>
    </source>
</evidence>
<dbReference type="AlphaFoldDB" id="A0A834W125"/>
<reference evidence="1" key="1">
    <citation type="submission" date="2020-09" db="EMBL/GenBank/DDBJ databases">
        <title>Genome-Enabled Discovery of Anthraquinone Biosynthesis in Senna tora.</title>
        <authorList>
            <person name="Kang S.-H."/>
            <person name="Pandey R.P."/>
            <person name="Lee C.-M."/>
            <person name="Sim J.-S."/>
            <person name="Jeong J.-T."/>
            <person name="Choi B.-S."/>
            <person name="Jung M."/>
            <person name="Ginzburg D."/>
            <person name="Zhao K."/>
            <person name="Won S.Y."/>
            <person name="Oh T.-J."/>
            <person name="Yu Y."/>
            <person name="Kim N.-H."/>
            <person name="Lee O.R."/>
            <person name="Lee T.-H."/>
            <person name="Bashyal P."/>
            <person name="Kim T.-S."/>
            <person name="Lee W.-H."/>
            <person name="Kawkins C."/>
            <person name="Kim C.-K."/>
            <person name="Kim J.S."/>
            <person name="Ahn B.O."/>
            <person name="Rhee S.Y."/>
            <person name="Sohng J.K."/>
        </authorList>
    </citation>
    <scope>NUCLEOTIDE SEQUENCE</scope>
    <source>
        <tissue evidence="1">Leaf</tissue>
    </source>
</reference>
<accession>A0A834W125</accession>
<protein>
    <submittedName>
        <fullName evidence="1">Uncharacterized protein</fullName>
    </submittedName>
</protein>
<keyword evidence="2" id="KW-1185">Reference proteome</keyword>